<proteinExistence type="predicted"/>
<feature type="transmembrane region" description="Helical" evidence="4">
    <location>
        <begin position="27"/>
        <end position="47"/>
    </location>
</feature>
<dbReference type="PANTHER" id="PTHR22683:SF1">
    <property type="entry name" value="TYPE VII SECRETION SYSTEM PROTEIN ESSC"/>
    <property type="match status" value="1"/>
</dbReference>
<dbReference type="PROSITE" id="PS50901">
    <property type="entry name" value="FTSK"/>
    <property type="match status" value="1"/>
</dbReference>
<sequence length="1003" mass="104826">MDRFDIAPVSLDTPLALPPATADPARAGFPLIASLAPVVGALALWAITGSPFALVFAVLGPIVAIGSMLDARRSARRLRRRASAERRRLLDELVAEIGRRHDLERAAAWQRSPSSRRLLDRPEHPAWREAAPPTLVLGRGAAASALRVDGAPVDAGDREVLLAAARLDDAPMSVDAGAGVGFVGELHLARAAARASVVQFAHQAHPQRFAIEVAEGTEGAHWEWLHALPHRGGRTRAGLVVVEPTDGRHRPLEPTTLAPQGERRPAMVVAVARTASQLPPGLGTIVTMRAPDAAVVRRHQGTAEMQLAPSLLGIAEAAGWAHSLAAVAERAGLGDRSNELPRRLELGELQGRPDAVHDRSSLAVTVGQVAGGALELDLARRGPHALVAGTTGSGKSEFLLAWIVALSAAHPPARVSFLLVDFKGGAAFEPVRGLPHVTGIVTDLDDSEAERAVLSLRAELTHRETVLARAGARDIAGLDDGVDLARLVIVVDEFQAMIERFPDLGAVIGDIAARGRSLGVHLVLASQRPNGVVREQVTANCPIRVSLRVLQRSDSEAVVGTASASEIPSDLPGRGVVDPGDGCPVLFHSAIATPAAIAEVGERAAGFPRARRTWLDPLPGRIAPDAVHGLLGAPRPAAAPGHRMIEQEADGAGIGFGVVDEPERQRRSLARWAPRRDGGLLVLGMPGSGRSTALAAIERASIERAAIGSGGAARVVAEPRQAGDSASGALGLAGPSSAVWDRLVAAQAAVRGGAAPPALVVLDDLDTRFRAWPEEYRHAAFAMVESLVREGRGRGVAVVASAADLHALGGGLREAFGARLLLRHATRSDLVQSGGRGELWRAVDGAGTGQWHGRRVQVIEATPVAEPAAPAVPPLRLRPELPYAVVAAAPRAAAAVITEVGRTAILLVAGGESAVRAAVAAHPLDASPPVIVGDSEAWAASWSLTAALREEAGLIVHGGAGEYRALVRSRELPPLLDDGAGQCWLLEPGRGVRRAIWPNQRNH</sequence>
<evidence type="ECO:0000313" key="7">
    <source>
        <dbReference type="Proteomes" id="UP000549066"/>
    </source>
</evidence>
<keyword evidence="4" id="KW-1133">Transmembrane helix</keyword>
<feature type="domain" description="FtsK" evidence="5">
    <location>
        <begin position="371"/>
        <end position="556"/>
    </location>
</feature>
<keyword evidence="4" id="KW-0472">Membrane</keyword>
<comment type="caution">
    <text evidence="6">The sequence shown here is derived from an EMBL/GenBank/DDBJ whole genome shotgun (WGS) entry which is preliminary data.</text>
</comment>
<reference evidence="6 7" key="1">
    <citation type="submission" date="2020-07" db="EMBL/GenBank/DDBJ databases">
        <title>Sequencing the genomes of 1000 actinobacteria strains.</title>
        <authorList>
            <person name="Klenk H.-P."/>
        </authorList>
    </citation>
    <scope>NUCLEOTIDE SEQUENCE [LARGE SCALE GENOMIC DNA]</scope>
    <source>
        <strain evidence="6 7">DSM 8598</strain>
    </source>
</reference>
<evidence type="ECO:0000256" key="3">
    <source>
        <dbReference type="PROSITE-ProRule" id="PRU00289"/>
    </source>
</evidence>
<dbReference type="RefSeq" id="WP_179549680.1">
    <property type="nucleotide sequence ID" value="NZ_JACCFI010000001.1"/>
</dbReference>
<evidence type="ECO:0000256" key="2">
    <source>
        <dbReference type="ARBA" id="ARBA00022840"/>
    </source>
</evidence>
<dbReference type="PANTHER" id="PTHR22683">
    <property type="entry name" value="SPORULATION PROTEIN RELATED"/>
    <property type="match status" value="1"/>
</dbReference>
<keyword evidence="4" id="KW-0812">Transmembrane</keyword>
<dbReference type="SMART" id="SM00382">
    <property type="entry name" value="AAA"/>
    <property type="match status" value="2"/>
</dbReference>
<keyword evidence="2 3" id="KW-0067">ATP-binding</keyword>
<dbReference type="EMBL" id="JACCFI010000001">
    <property type="protein sequence ID" value="NYG19394.1"/>
    <property type="molecule type" value="Genomic_DNA"/>
</dbReference>
<dbReference type="InterPro" id="IPR050206">
    <property type="entry name" value="FtsK/SpoIIIE/SftA"/>
</dbReference>
<evidence type="ECO:0000313" key="6">
    <source>
        <dbReference type="EMBL" id="NYG19394.1"/>
    </source>
</evidence>
<feature type="binding site" evidence="3">
    <location>
        <begin position="389"/>
        <end position="396"/>
    </location>
    <ligand>
        <name>ATP</name>
        <dbReference type="ChEBI" id="CHEBI:30616"/>
    </ligand>
</feature>
<dbReference type="InterPro" id="IPR003593">
    <property type="entry name" value="AAA+_ATPase"/>
</dbReference>
<accession>A0A852WWI6</accession>
<keyword evidence="1 3" id="KW-0547">Nucleotide-binding</keyword>
<dbReference type="InterPro" id="IPR002543">
    <property type="entry name" value="FtsK_dom"/>
</dbReference>
<dbReference type="Pfam" id="PF01580">
    <property type="entry name" value="FtsK_SpoIIIE"/>
    <property type="match status" value="1"/>
</dbReference>
<evidence type="ECO:0000256" key="1">
    <source>
        <dbReference type="ARBA" id="ARBA00022741"/>
    </source>
</evidence>
<dbReference type="CDD" id="cd01127">
    <property type="entry name" value="TrwB_TraG_TraD_VirD4"/>
    <property type="match status" value="1"/>
</dbReference>
<evidence type="ECO:0000259" key="5">
    <source>
        <dbReference type="PROSITE" id="PS50901"/>
    </source>
</evidence>
<dbReference type="GO" id="GO:0003677">
    <property type="term" value="F:DNA binding"/>
    <property type="evidence" value="ECO:0007669"/>
    <property type="project" value="InterPro"/>
</dbReference>
<dbReference type="AlphaFoldDB" id="A0A852WWI6"/>
<protein>
    <submittedName>
        <fullName evidence="6">S-DNA-T family DNA segregation ATPase FtsK/SpoIIIE</fullName>
    </submittedName>
</protein>
<gene>
    <name evidence="6" type="ORF">BJY17_000141</name>
</gene>
<dbReference type="SUPFAM" id="SSF52540">
    <property type="entry name" value="P-loop containing nucleoside triphosphate hydrolases"/>
    <property type="match status" value="2"/>
</dbReference>
<feature type="transmembrane region" description="Helical" evidence="4">
    <location>
        <begin position="53"/>
        <end position="71"/>
    </location>
</feature>
<name>A0A852WWI6_9MICO</name>
<organism evidence="6 7">
    <name type="scientific">Agromyces hippuratus</name>
    <dbReference type="NCBI Taxonomy" id="286438"/>
    <lineage>
        <taxon>Bacteria</taxon>
        <taxon>Bacillati</taxon>
        <taxon>Actinomycetota</taxon>
        <taxon>Actinomycetes</taxon>
        <taxon>Micrococcales</taxon>
        <taxon>Microbacteriaceae</taxon>
        <taxon>Agromyces</taxon>
    </lineage>
</organism>
<dbReference type="GO" id="GO:0005524">
    <property type="term" value="F:ATP binding"/>
    <property type="evidence" value="ECO:0007669"/>
    <property type="project" value="UniProtKB-UniRule"/>
</dbReference>
<dbReference type="Gene3D" id="3.40.50.300">
    <property type="entry name" value="P-loop containing nucleotide triphosphate hydrolases"/>
    <property type="match status" value="3"/>
</dbReference>
<dbReference type="Proteomes" id="UP000549066">
    <property type="component" value="Unassembled WGS sequence"/>
</dbReference>
<evidence type="ECO:0000256" key="4">
    <source>
        <dbReference type="SAM" id="Phobius"/>
    </source>
</evidence>
<dbReference type="InterPro" id="IPR027417">
    <property type="entry name" value="P-loop_NTPase"/>
</dbReference>
<keyword evidence="7" id="KW-1185">Reference proteome</keyword>